<dbReference type="AlphaFoldDB" id="A0A2U1K4U4"/>
<dbReference type="Pfam" id="PF00392">
    <property type="entry name" value="GntR"/>
    <property type="match status" value="1"/>
</dbReference>
<dbReference type="Proteomes" id="UP000245998">
    <property type="component" value="Unassembled WGS sequence"/>
</dbReference>
<dbReference type="PANTHER" id="PTHR43537:SF24">
    <property type="entry name" value="GLUCONATE OPERON TRANSCRIPTIONAL REPRESSOR"/>
    <property type="match status" value="1"/>
</dbReference>
<proteinExistence type="predicted"/>
<dbReference type="PANTHER" id="PTHR43537">
    <property type="entry name" value="TRANSCRIPTIONAL REGULATOR, GNTR FAMILY"/>
    <property type="match status" value="1"/>
</dbReference>
<organism evidence="5 6">
    <name type="scientific">Pueribacillus theae</name>
    <dbReference type="NCBI Taxonomy" id="2171751"/>
    <lineage>
        <taxon>Bacteria</taxon>
        <taxon>Bacillati</taxon>
        <taxon>Bacillota</taxon>
        <taxon>Bacilli</taxon>
        <taxon>Bacillales</taxon>
        <taxon>Bacillaceae</taxon>
        <taxon>Pueribacillus</taxon>
    </lineage>
</organism>
<evidence type="ECO:0000259" key="4">
    <source>
        <dbReference type="PROSITE" id="PS50949"/>
    </source>
</evidence>
<keyword evidence="6" id="KW-1185">Reference proteome</keyword>
<dbReference type="InterPro" id="IPR011711">
    <property type="entry name" value="GntR_C"/>
</dbReference>
<gene>
    <name evidence="5" type="ORF">DCC39_05875</name>
</gene>
<evidence type="ECO:0000256" key="3">
    <source>
        <dbReference type="ARBA" id="ARBA00023163"/>
    </source>
</evidence>
<dbReference type="SMART" id="SM00345">
    <property type="entry name" value="HTH_GNTR"/>
    <property type="match status" value="1"/>
</dbReference>
<comment type="caution">
    <text evidence="5">The sequence shown here is derived from an EMBL/GenBank/DDBJ whole genome shotgun (WGS) entry which is preliminary data.</text>
</comment>
<evidence type="ECO:0000256" key="2">
    <source>
        <dbReference type="ARBA" id="ARBA00023125"/>
    </source>
</evidence>
<evidence type="ECO:0000256" key="1">
    <source>
        <dbReference type="ARBA" id="ARBA00023015"/>
    </source>
</evidence>
<keyword evidence="2" id="KW-0238">DNA-binding</keyword>
<keyword evidence="1" id="KW-0805">Transcription regulation</keyword>
<feature type="domain" description="HTH gntR-type" evidence="4">
    <location>
        <begin position="13"/>
        <end position="80"/>
    </location>
</feature>
<dbReference type="InterPro" id="IPR000524">
    <property type="entry name" value="Tscrpt_reg_HTH_GntR"/>
</dbReference>
<dbReference type="EMBL" id="QCZG01000008">
    <property type="protein sequence ID" value="PWA12537.1"/>
    <property type="molecule type" value="Genomic_DNA"/>
</dbReference>
<protein>
    <submittedName>
        <fullName evidence="5">GntR family transcriptional regulator</fullName>
    </submittedName>
</protein>
<dbReference type="InterPro" id="IPR036388">
    <property type="entry name" value="WH-like_DNA-bd_sf"/>
</dbReference>
<dbReference type="RefSeq" id="WP_116553953.1">
    <property type="nucleotide sequence ID" value="NZ_QCZG01000008.1"/>
</dbReference>
<sequence>MANLDLKPIEKEQTTQEKVYEQIKESILNGKIADDTIFTEVQLAKSLQTSRTPIRAALQDLLNEGLIISVPRKGLTVRKITPEEQDEIFLLRISIETKVIKKVADIISETQLKALREIYNEQEKAMLSEDVIKFIDLDQEFHISLVKIAGYKLIEQILLNLHNLTKLIGLKALSHQGRMKNVLLEHGEIIASLESKDSELAAQRMKQHLMTTNDTLNIIDQPKE</sequence>
<evidence type="ECO:0000313" key="5">
    <source>
        <dbReference type="EMBL" id="PWA12537.1"/>
    </source>
</evidence>
<dbReference type="PROSITE" id="PS50949">
    <property type="entry name" value="HTH_GNTR"/>
    <property type="match status" value="1"/>
</dbReference>
<accession>A0A2U1K4U4</accession>
<evidence type="ECO:0000313" key="6">
    <source>
        <dbReference type="Proteomes" id="UP000245998"/>
    </source>
</evidence>
<reference evidence="5 6" key="1">
    <citation type="submission" date="2018-04" db="EMBL/GenBank/DDBJ databases">
        <title>Camelliibacillus theae gen. nov., sp. nov., isolated from Pu'er tea.</title>
        <authorList>
            <person name="Niu L."/>
        </authorList>
    </citation>
    <scope>NUCLEOTIDE SEQUENCE [LARGE SCALE GENOMIC DNA]</scope>
    <source>
        <strain evidence="5 6">T8</strain>
    </source>
</reference>
<dbReference type="SMART" id="SM00895">
    <property type="entry name" value="FCD"/>
    <property type="match status" value="1"/>
</dbReference>
<dbReference type="InterPro" id="IPR036390">
    <property type="entry name" value="WH_DNA-bd_sf"/>
</dbReference>
<dbReference type="GO" id="GO:0003677">
    <property type="term" value="F:DNA binding"/>
    <property type="evidence" value="ECO:0007669"/>
    <property type="project" value="UniProtKB-KW"/>
</dbReference>
<dbReference type="Gene3D" id="1.10.10.10">
    <property type="entry name" value="Winged helix-like DNA-binding domain superfamily/Winged helix DNA-binding domain"/>
    <property type="match status" value="1"/>
</dbReference>
<dbReference type="Gene3D" id="1.20.120.530">
    <property type="entry name" value="GntR ligand-binding domain-like"/>
    <property type="match status" value="1"/>
</dbReference>
<dbReference type="GO" id="GO:0003700">
    <property type="term" value="F:DNA-binding transcription factor activity"/>
    <property type="evidence" value="ECO:0007669"/>
    <property type="project" value="InterPro"/>
</dbReference>
<name>A0A2U1K4U4_9BACI</name>
<dbReference type="SUPFAM" id="SSF46785">
    <property type="entry name" value="Winged helix' DNA-binding domain"/>
    <property type="match status" value="1"/>
</dbReference>
<keyword evidence="3" id="KW-0804">Transcription</keyword>
<dbReference type="InterPro" id="IPR008920">
    <property type="entry name" value="TF_FadR/GntR_C"/>
</dbReference>
<dbReference type="SUPFAM" id="SSF48008">
    <property type="entry name" value="GntR ligand-binding domain-like"/>
    <property type="match status" value="1"/>
</dbReference>
<dbReference type="OrthoDB" id="9782299at2"/>
<dbReference type="Pfam" id="PF07729">
    <property type="entry name" value="FCD"/>
    <property type="match status" value="1"/>
</dbReference>
<dbReference type="CDD" id="cd07377">
    <property type="entry name" value="WHTH_GntR"/>
    <property type="match status" value="1"/>
</dbReference>